<dbReference type="InterPro" id="IPR013130">
    <property type="entry name" value="Fe3_Rdtase_TM_dom"/>
</dbReference>
<organism evidence="9 10">
    <name type="scientific">Rhizobium meliloti</name>
    <name type="common">Ensifer meliloti</name>
    <name type="synonym">Sinorhizobium meliloti</name>
    <dbReference type="NCBI Taxonomy" id="382"/>
    <lineage>
        <taxon>Bacteria</taxon>
        <taxon>Pseudomonadati</taxon>
        <taxon>Pseudomonadota</taxon>
        <taxon>Alphaproteobacteria</taxon>
        <taxon>Hyphomicrobiales</taxon>
        <taxon>Rhizobiaceae</taxon>
        <taxon>Sinorhizobium/Ensifer group</taxon>
        <taxon>Sinorhizobium</taxon>
    </lineage>
</organism>
<feature type="transmembrane region" description="Helical" evidence="7">
    <location>
        <begin position="124"/>
        <end position="145"/>
    </location>
</feature>
<comment type="subcellular location">
    <subcellularLocation>
        <location evidence="1">Membrane</location>
        <topology evidence="1">Multi-pass membrane protein</topology>
    </subcellularLocation>
</comment>
<dbReference type="Pfam" id="PF01794">
    <property type="entry name" value="Ferric_reduct"/>
    <property type="match status" value="1"/>
</dbReference>
<keyword evidence="5" id="KW-0408">Iron</keyword>
<feature type="transmembrane region" description="Helical" evidence="7">
    <location>
        <begin position="157"/>
        <end position="177"/>
    </location>
</feature>
<accession>A0A2J0YU02</accession>
<dbReference type="Proteomes" id="UP000231987">
    <property type="component" value="Unassembled WGS sequence"/>
</dbReference>
<protein>
    <recommendedName>
        <fullName evidence="8">Ferric oxidoreductase domain-containing protein</fullName>
    </recommendedName>
</protein>
<proteinExistence type="predicted"/>
<evidence type="ECO:0000313" key="9">
    <source>
        <dbReference type="EMBL" id="PJR09876.1"/>
    </source>
</evidence>
<dbReference type="GO" id="GO:0020037">
    <property type="term" value="F:heme binding"/>
    <property type="evidence" value="ECO:0007669"/>
    <property type="project" value="TreeGrafter"/>
</dbReference>
<evidence type="ECO:0000259" key="8">
    <source>
        <dbReference type="Pfam" id="PF01794"/>
    </source>
</evidence>
<name>A0A2J0YU02_RHIML</name>
<keyword evidence="2" id="KW-0813">Transport</keyword>
<comment type="caution">
    <text evidence="9">The sequence shown here is derived from an EMBL/GenBank/DDBJ whole genome shotgun (WGS) entry which is preliminary data.</text>
</comment>
<sequence length="289" mass="32134">MTRLPIELRTSPWNDGAGRVSPLKAITFAALFIPAILMAKDYGSGIWVIPVVGLVYWTGVWATTMLLVTLFITPARRIFRWKRVNVVRRMIGVGALGYTVAHLICYFWMRFFDPAFIITETTTRVSLIVATVSFVGLLALGVASLDATIKWFGAKDWGRLHGSVYVLTGLAVFHFVLSPGAYGGLPFLMLGVYFWLMAWRFFDRRRQGESIGVLAGLTVAATLLTVVSEILWPAIIFEMDPWVSLLWNFNFEVGVSPGWMVLGLATAVTIGAAIRQRMLLPIVNEKTSP</sequence>
<feature type="transmembrane region" description="Helical" evidence="7">
    <location>
        <begin position="21"/>
        <end position="39"/>
    </location>
</feature>
<evidence type="ECO:0000256" key="7">
    <source>
        <dbReference type="SAM" id="Phobius"/>
    </source>
</evidence>
<keyword evidence="4 7" id="KW-1133">Transmembrane helix</keyword>
<dbReference type="InterPro" id="IPR022837">
    <property type="entry name" value="MsrQ-like"/>
</dbReference>
<dbReference type="RefSeq" id="WP_100674685.1">
    <property type="nucleotide sequence ID" value="NZ_NJGD01000026.1"/>
</dbReference>
<dbReference type="AlphaFoldDB" id="A0A2J0YU02"/>
<evidence type="ECO:0000256" key="4">
    <source>
        <dbReference type="ARBA" id="ARBA00022989"/>
    </source>
</evidence>
<feature type="transmembrane region" description="Helical" evidence="7">
    <location>
        <begin position="183"/>
        <end position="202"/>
    </location>
</feature>
<dbReference type="PANTHER" id="PTHR36964:SF1">
    <property type="entry name" value="PROTEIN-METHIONINE-SULFOXIDE REDUCTASE HEME-BINDING SUBUNIT MSRQ"/>
    <property type="match status" value="1"/>
</dbReference>
<reference evidence="9 10" key="1">
    <citation type="submission" date="2017-06" db="EMBL/GenBank/DDBJ databases">
        <title>Ensifer strains isolated from leguminous trees and herbs display diverse denitrification phenotypes with some acting as strong N2O sinks.</title>
        <authorList>
            <person name="Woliy K."/>
            <person name="Mania D."/>
            <person name="Bakken L.R."/>
            <person name="Frostegard A."/>
        </authorList>
    </citation>
    <scope>NUCLEOTIDE SEQUENCE [LARGE SCALE GENOMIC DNA]</scope>
    <source>
        <strain evidence="9 10">AC50a</strain>
    </source>
</reference>
<dbReference type="GO" id="GO:0010181">
    <property type="term" value="F:FMN binding"/>
    <property type="evidence" value="ECO:0007669"/>
    <property type="project" value="TreeGrafter"/>
</dbReference>
<gene>
    <name evidence="9" type="ORF">CEJ86_30135</name>
</gene>
<dbReference type="EMBL" id="NJGD01000026">
    <property type="protein sequence ID" value="PJR09876.1"/>
    <property type="molecule type" value="Genomic_DNA"/>
</dbReference>
<evidence type="ECO:0000313" key="10">
    <source>
        <dbReference type="Proteomes" id="UP000231987"/>
    </source>
</evidence>
<keyword evidence="6 7" id="KW-0472">Membrane</keyword>
<evidence type="ECO:0000256" key="1">
    <source>
        <dbReference type="ARBA" id="ARBA00004141"/>
    </source>
</evidence>
<feature type="transmembrane region" description="Helical" evidence="7">
    <location>
        <begin position="214"/>
        <end position="237"/>
    </location>
</feature>
<keyword evidence="3 7" id="KW-0812">Transmembrane</keyword>
<evidence type="ECO:0000256" key="3">
    <source>
        <dbReference type="ARBA" id="ARBA00022692"/>
    </source>
</evidence>
<feature type="domain" description="Ferric oxidoreductase" evidence="8">
    <location>
        <begin position="58"/>
        <end position="171"/>
    </location>
</feature>
<feature type="transmembrane region" description="Helical" evidence="7">
    <location>
        <begin position="93"/>
        <end position="112"/>
    </location>
</feature>
<feature type="transmembrane region" description="Helical" evidence="7">
    <location>
        <begin position="257"/>
        <end position="274"/>
    </location>
</feature>
<dbReference type="GO" id="GO:0016679">
    <property type="term" value="F:oxidoreductase activity, acting on diphenols and related substances as donors"/>
    <property type="evidence" value="ECO:0007669"/>
    <property type="project" value="TreeGrafter"/>
</dbReference>
<feature type="transmembrane region" description="Helical" evidence="7">
    <location>
        <begin position="45"/>
        <end position="72"/>
    </location>
</feature>
<dbReference type="GO" id="GO:0005886">
    <property type="term" value="C:plasma membrane"/>
    <property type="evidence" value="ECO:0007669"/>
    <property type="project" value="TreeGrafter"/>
</dbReference>
<evidence type="ECO:0000256" key="5">
    <source>
        <dbReference type="ARBA" id="ARBA00023004"/>
    </source>
</evidence>
<evidence type="ECO:0000256" key="6">
    <source>
        <dbReference type="ARBA" id="ARBA00023136"/>
    </source>
</evidence>
<dbReference type="PANTHER" id="PTHR36964">
    <property type="entry name" value="PROTEIN-METHIONINE-SULFOXIDE REDUCTASE HEME-BINDING SUBUNIT MSRQ"/>
    <property type="match status" value="1"/>
</dbReference>
<evidence type="ECO:0000256" key="2">
    <source>
        <dbReference type="ARBA" id="ARBA00022448"/>
    </source>
</evidence>